<dbReference type="Gene3D" id="6.10.250.1270">
    <property type="match status" value="1"/>
</dbReference>
<evidence type="ECO:0000313" key="9">
    <source>
        <dbReference type="Ensembl" id="ENSSGRP00000012762.1"/>
    </source>
</evidence>
<reference evidence="9" key="2">
    <citation type="submission" date="2025-09" db="UniProtKB">
        <authorList>
            <consortium name="Ensembl"/>
        </authorList>
    </citation>
    <scope>IDENTIFICATION</scope>
</reference>
<dbReference type="GO" id="GO:0003735">
    <property type="term" value="F:structural constituent of ribosome"/>
    <property type="evidence" value="ECO:0007669"/>
    <property type="project" value="InterPro"/>
</dbReference>
<accession>A0A672KM66</accession>
<evidence type="ECO:0000313" key="10">
    <source>
        <dbReference type="Proteomes" id="UP000472262"/>
    </source>
</evidence>
<dbReference type="AlphaFoldDB" id="A0A672KM66"/>
<evidence type="ECO:0000259" key="8">
    <source>
        <dbReference type="Pfam" id="PF01246"/>
    </source>
</evidence>
<evidence type="ECO:0000256" key="4">
    <source>
        <dbReference type="ARBA" id="ARBA00040612"/>
    </source>
</evidence>
<dbReference type="InterPro" id="IPR000988">
    <property type="entry name" value="Ribosomal_eL24-rel_N"/>
</dbReference>
<dbReference type="GO" id="GO:0003729">
    <property type="term" value="F:mRNA binding"/>
    <property type="evidence" value="ECO:0007669"/>
    <property type="project" value="TreeGrafter"/>
</dbReference>
<comment type="similarity">
    <text evidence="1">Belongs to the eukaryotic ribosomal protein eL24 family.</text>
</comment>
<protein>
    <recommendedName>
        <fullName evidence="4">Large ribosomal subunit protein eL24</fullName>
    </recommendedName>
    <alternativeName>
        <fullName evidence="5">60S ribosomal protein L24</fullName>
    </alternativeName>
</protein>
<dbReference type="InterPro" id="IPR038630">
    <property type="entry name" value="L24e/L24_sf"/>
</dbReference>
<dbReference type="GO" id="GO:0002181">
    <property type="term" value="P:cytoplasmic translation"/>
    <property type="evidence" value="ECO:0007669"/>
    <property type="project" value="TreeGrafter"/>
</dbReference>
<dbReference type="Ensembl" id="ENSSGRT00000013817.1">
    <property type="protein sequence ID" value="ENSSGRP00000012762.1"/>
    <property type="gene ID" value="ENSSGRG00000008166.1"/>
</dbReference>
<keyword evidence="2" id="KW-0689">Ribosomal protein</keyword>
<feature type="compositionally biased region" description="Low complexity" evidence="6">
    <location>
        <begin position="108"/>
        <end position="117"/>
    </location>
</feature>
<dbReference type="Gene3D" id="2.30.170.20">
    <property type="entry name" value="Ribosomal protein L24e"/>
    <property type="match status" value="1"/>
</dbReference>
<evidence type="ECO:0000256" key="5">
    <source>
        <dbReference type="ARBA" id="ARBA00041213"/>
    </source>
</evidence>
<keyword evidence="7" id="KW-0732">Signal</keyword>
<feature type="region of interest" description="Disordered" evidence="6">
    <location>
        <begin position="81"/>
        <end position="142"/>
    </location>
</feature>
<gene>
    <name evidence="9" type="primary">LOC107551103</name>
</gene>
<name>A0A672KM66_SINGR</name>
<feature type="signal peptide" evidence="7">
    <location>
        <begin position="1"/>
        <end position="19"/>
    </location>
</feature>
<evidence type="ECO:0000256" key="6">
    <source>
        <dbReference type="SAM" id="MobiDB-lite"/>
    </source>
</evidence>
<dbReference type="Pfam" id="PF01246">
    <property type="entry name" value="Ribosomal_L24e"/>
    <property type="match status" value="1"/>
</dbReference>
<evidence type="ECO:0000256" key="2">
    <source>
        <dbReference type="ARBA" id="ARBA00022980"/>
    </source>
</evidence>
<proteinExistence type="inferred from homology"/>
<sequence length="142" mass="16095">MVLLHVNPLLLQVFQFLNAKCESAFLSKRNPRQINWTVLYRRKHKKGQSEEVAKKRSRRAVKFQRAITGASLAEILAKRNQKPEVRKAQREQAIRAAKEAKKAKQATKKQPTQSTKAPVKAASKQKIAKTMKVSAPRVGGKR</sequence>
<reference evidence="9" key="1">
    <citation type="submission" date="2025-08" db="UniProtKB">
        <authorList>
            <consortium name="Ensembl"/>
        </authorList>
    </citation>
    <scope>IDENTIFICATION</scope>
</reference>
<feature type="chain" id="PRO_5025405900" description="Large ribosomal subunit protein eL24" evidence="7">
    <location>
        <begin position="20"/>
        <end position="142"/>
    </location>
</feature>
<dbReference type="GO" id="GO:0022625">
    <property type="term" value="C:cytosolic large ribosomal subunit"/>
    <property type="evidence" value="ECO:0007669"/>
    <property type="project" value="TreeGrafter"/>
</dbReference>
<dbReference type="PANTHER" id="PTHR10792:SF1">
    <property type="entry name" value="RIBOSOMAL PROTEIN L24"/>
    <property type="match status" value="1"/>
</dbReference>
<evidence type="ECO:0000256" key="7">
    <source>
        <dbReference type="SAM" id="SignalP"/>
    </source>
</evidence>
<keyword evidence="10" id="KW-1185">Reference proteome</keyword>
<keyword evidence="3" id="KW-0687">Ribonucleoprotein</keyword>
<feature type="compositionally biased region" description="Basic and acidic residues" evidence="6">
    <location>
        <begin position="81"/>
        <end position="102"/>
    </location>
</feature>
<dbReference type="PANTHER" id="PTHR10792">
    <property type="entry name" value="60S RIBOSOMAL PROTEIN L24"/>
    <property type="match status" value="1"/>
</dbReference>
<evidence type="ECO:0000256" key="3">
    <source>
        <dbReference type="ARBA" id="ARBA00023274"/>
    </source>
</evidence>
<dbReference type="Proteomes" id="UP000472262">
    <property type="component" value="Unassembled WGS sequence"/>
</dbReference>
<organism evidence="9 10">
    <name type="scientific">Sinocyclocheilus grahami</name>
    <name type="common">Dianchi golden-line fish</name>
    <name type="synonym">Barbus grahami</name>
    <dbReference type="NCBI Taxonomy" id="75366"/>
    <lineage>
        <taxon>Eukaryota</taxon>
        <taxon>Metazoa</taxon>
        <taxon>Chordata</taxon>
        <taxon>Craniata</taxon>
        <taxon>Vertebrata</taxon>
        <taxon>Euteleostomi</taxon>
        <taxon>Actinopterygii</taxon>
        <taxon>Neopterygii</taxon>
        <taxon>Teleostei</taxon>
        <taxon>Ostariophysi</taxon>
        <taxon>Cypriniformes</taxon>
        <taxon>Cyprinidae</taxon>
        <taxon>Cyprininae</taxon>
        <taxon>Sinocyclocheilus</taxon>
    </lineage>
</organism>
<dbReference type="SUPFAM" id="SSF57716">
    <property type="entry name" value="Glucocorticoid receptor-like (DNA-binding domain)"/>
    <property type="match status" value="1"/>
</dbReference>
<dbReference type="InterPro" id="IPR056366">
    <property type="entry name" value="Ribosomal_eL24"/>
</dbReference>
<feature type="domain" description="Large ribosomal subunit protein eL24-related N-terminal" evidence="8">
    <location>
        <begin position="12"/>
        <end position="51"/>
    </location>
</feature>
<evidence type="ECO:0000256" key="1">
    <source>
        <dbReference type="ARBA" id="ARBA00005647"/>
    </source>
</evidence>